<dbReference type="CDD" id="cd13679">
    <property type="entry name" value="PBP2_TRAP_YiaO_like"/>
    <property type="match status" value="1"/>
</dbReference>
<comment type="caution">
    <text evidence="3">The sequence shown here is derived from an EMBL/GenBank/DDBJ whole genome shotgun (WGS) entry which is preliminary data.</text>
</comment>
<name>A0A0A3XYR0_BRAJP</name>
<dbReference type="NCBIfam" id="NF037995">
    <property type="entry name" value="TRAP_S1"/>
    <property type="match status" value="1"/>
</dbReference>
<evidence type="ECO:0000313" key="4">
    <source>
        <dbReference type="Proteomes" id="UP000030377"/>
    </source>
</evidence>
<dbReference type="NCBIfam" id="TIGR00787">
    <property type="entry name" value="dctP"/>
    <property type="match status" value="1"/>
</dbReference>
<reference evidence="3 4" key="1">
    <citation type="submission" date="2014-09" db="EMBL/GenBank/DDBJ databases">
        <title>Draft genome of Bradyrhizobium japonicum Is-34.</title>
        <authorList>
            <person name="Tsurumaru H."/>
            <person name="Yamakawa T."/>
            <person name="Hashimoto S."/>
            <person name="Okizaki K."/>
            <person name="Kanesaki Y."/>
            <person name="Yoshikawa H."/>
            <person name="Yajima S."/>
        </authorList>
    </citation>
    <scope>NUCLEOTIDE SEQUENCE [LARGE SCALE GENOMIC DNA]</scope>
    <source>
        <strain evidence="3 4">Is-34</strain>
    </source>
</reference>
<dbReference type="PANTHER" id="PTHR33376:SF2">
    <property type="entry name" value="DICARBOXYLATE-BINDING PERIPLASMIC PROTEIN"/>
    <property type="match status" value="1"/>
</dbReference>
<sequence>MPVRFKGLALVAAIGAVALGAMGPASAQAVQERTIRWGHLNNTDHPVSKGVQKFAEIVAAKSGGKIKVREYPANQLGSEMQQQSALRAGTQEMQSPATTSLVGIVKDYGLIDFPFIVSTPQQADALLDGPLGAALLAKLPEKGLVGLAYWDLGFRNVTNSKRAITRGEDLGGIKIRVIPNPVYLETFKAFNANPVPMSFSELYSALETGTVDGQENPFSVILSNKFFEVQKYLSVTNHTYSTNIILISKKFWDGLSPDEQKILQDAAIEARDYQRKISREQAKAAIDELKAKGMAVNEIAPAELDRMREKTKPIAEKFSADYDPAIVKLFNSELDRVHALKP</sequence>
<dbReference type="Gene3D" id="3.40.190.170">
    <property type="entry name" value="Bacterial extracellular solute-binding protein, family 7"/>
    <property type="match status" value="1"/>
</dbReference>
<dbReference type="AlphaFoldDB" id="A0A0A3XYR0"/>
<feature type="chain" id="PRO_5002017333" evidence="2">
    <location>
        <begin position="28"/>
        <end position="342"/>
    </location>
</feature>
<dbReference type="STRING" id="375.BKD09_RS46540"/>
<accession>A0A0A3XYR0</accession>
<dbReference type="InterPro" id="IPR018389">
    <property type="entry name" value="DctP_fam"/>
</dbReference>
<dbReference type="EMBL" id="JRPN01000015">
    <property type="protein sequence ID" value="KGT78316.1"/>
    <property type="molecule type" value="Genomic_DNA"/>
</dbReference>
<dbReference type="PANTHER" id="PTHR33376">
    <property type="match status" value="1"/>
</dbReference>
<gene>
    <name evidence="3" type="ORF">MA20_19615</name>
</gene>
<dbReference type="GO" id="GO:0030246">
    <property type="term" value="F:carbohydrate binding"/>
    <property type="evidence" value="ECO:0007669"/>
    <property type="project" value="TreeGrafter"/>
</dbReference>
<dbReference type="InterPro" id="IPR004682">
    <property type="entry name" value="TRAP_DctP"/>
</dbReference>
<evidence type="ECO:0000256" key="2">
    <source>
        <dbReference type="SAM" id="SignalP"/>
    </source>
</evidence>
<dbReference type="Proteomes" id="UP000030377">
    <property type="component" value="Unassembled WGS sequence"/>
</dbReference>
<proteinExistence type="predicted"/>
<organism evidence="3 4">
    <name type="scientific">Bradyrhizobium japonicum</name>
    <dbReference type="NCBI Taxonomy" id="375"/>
    <lineage>
        <taxon>Bacteria</taxon>
        <taxon>Pseudomonadati</taxon>
        <taxon>Pseudomonadota</taxon>
        <taxon>Alphaproteobacteria</taxon>
        <taxon>Hyphomicrobiales</taxon>
        <taxon>Nitrobacteraceae</taxon>
        <taxon>Bradyrhizobium</taxon>
    </lineage>
</organism>
<feature type="signal peptide" evidence="2">
    <location>
        <begin position="1"/>
        <end position="27"/>
    </location>
</feature>
<dbReference type="RefSeq" id="WP_028160029.1">
    <property type="nucleotide sequence ID" value="NZ_CP081350.1"/>
</dbReference>
<protein>
    <submittedName>
        <fullName evidence="3">ABC transporter substrate-binding protein</fullName>
    </submittedName>
</protein>
<dbReference type="InterPro" id="IPR038404">
    <property type="entry name" value="TRAP_DctP_sf"/>
</dbReference>
<dbReference type="Pfam" id="PF03480">
    <property type="entry name" value="DctP"/>
    <property type="match status" value="1"/>
</dbReference>
<evidence type="ECO:0000313" key="3">
    <source>
        <dbReference type="EMBL" id="KGT78316.1"/>
    </source>
</evidence>
<evidence type="ECO:0000256" key="1">
    <source>
        <dbReference type="ARBA" id="ARBA00022729"/>
    </source>
</evidence>
<keyword evidence="1 2" id="KW-0732">Signal</keyword>
<dbReference type="GO" id="GO:0030288">
    <property type="term" value="C:outer membrane-bounded periplasmic space"/>
    <property type="evidence" value="ECO:0007669"/>
    <property type="project" value="InterPro"/>
</dbReference>
<dbReference type="GO" id="GO:0055085">
    <property type="term" value="P:transmembrane transport"/>
    <property type="evidence" value="ECO:0007669"/>
    <property type="project" value="InterPro"/>
</dbReference>
<dbReference type="PIRSF" id="PIRSF006470">
    <property type="entry name" value="DctB"/>
    <property type="match status" value="1"/>
</dbReference>